<feature type="transmembrane region" description="Helical" evidence="6">
    <location>
        <begin position="21"/>
        <end position="43"/>
    </location>
</feature>
<feature type="domain" description="Response regulatory" evidence="8">
    <location>
        <begin position="766"/>
        <end position="886"/>
    </location>
</feature>
<dbReference type="SMART" id="SM00387">
    <property type="entry name" value="HATPase_c"/>
    <property type="match status" value="1"/>
</dbReference>
<keyword evidence="5" id="KW-0418">Kinase</keyword>
<organism evidence="12">
    <name type="scientific">hydrothermal vent metagenome</name>
    <dbReference type="NCBI Taxonomy" id="652676"/>
    <lineage>
        <taxon>unclassified sequences</taxon>
        <taxon>metagenomes</taxon>
        <taxon>ecological metagenomes</taxon>
    </lineage>
</organism>
<dbReference type="SMART" id="SM00448">
    <property type="entry name" value="REC"/>
    <property type="match status" value="2"/>
</dbReference>
<dbReference type="InterPro" id="IPR036097">
    <property type="entry name" value="HisK_dim/P_sf"/>
</dbReference>
<dbReference type="Pfam" id="PF02518">
    <property type="entry name" value="HATPase_c"/>
    <property type="match status" value="1"/>
</dbReference>
<dbReference type="InterPro" id="IPR000014">
    <property type="entry name" value="PAS"/>
</dbReference>
<dbReference type="PANTHER" id="PTHR43065:SF42">
    <property type="entry name" value="TWO-COMPONENT SENSOR PPRA"/>
    <property type="match status" value="1"/>
</dbReference>
<dbReference type="CDD" id="cd00130">
    <property type="entry name" value="PAS"/>
    <property type="match status" value="2"/>
</dbReference>
<dbReference type="AlphaFoldDB" id="A0A3B0Y8X9"/>
<keyword evidence="6" id="KW-0472">Membrane</keyword>
<feature type="domain" description="PAC" evidence="10">
    <location>
        <begin position="191"/>
        <end position="243"/>
    </location>
</feature>
<dbReference type="Gene3D" id="6.10.340.10">
    <property type="match status" value="1"/>
</dbReference>
<dbReference type="InterPro" id="IPR013656">
    <property type="entry name" value="PAS_4"/>
</dbReference>
<keyword evidence="4" id="KW-0808">Transferase</keyword>
<dbReference type="Gene3D" id="1.10.287.130">
    <property type="match status" value="1"/>
</dbReference>
<dbReference type="Gene3D" id="3.30.450.20">
    <property type="entry name" value="PAS domain"/>
    <property type="match status" value="2"/>
</dbReference>
<dbReference type="Gene3D" id="3.30.565.10">
    <property type="entry name" value="Histidine kinase-like ATPase, C-terminal domain"/>
    <property type="match status" value="1"/>
</dbReference>
<dbReference type="SUPFAM" id="SSF55874">
    <property type="entry name" value="ATPase domain of HSP90 chaperone/DNA topoisomerase II/histidine kinase"/>
    <property type="match status" value="1"/>
</dbReference>
<dbReference type="SMART" id="SM00091">
    <property type="entry name" value="PAS"/>
    <property type="match status" value="2"/>
</dbReference>
<dbReference type="SUPFAM" id="SSF55785">
    <property type="entry name" value="PYP-like sensor domain (PAS domain)"/>
    <property type="match status" value="2"/>
</dbReference>
<evidence type="ECO:0000259" key="8">
    <source>
        <dbReference type="PROSITE" id="PS50110"/>
    </source>
</evidence>
<dbReference type="GO" id="GO:0016020">
    <property type="term" value="C:membrane"/>
    <property type="evidence" value="ECO:0007669"/>
    <property type="project" value="InterPro"/>
</dbReference>
<dbReference type="SUPFAM" id="SSF52172">
    <property type="entry name" value="CheY-like"/>
    <property type="match status" value="2"/>
</dbReference>
<dbReference type="Pfam" id="PF00672">
    <property type="entry name" value="HAMP"/>
    <property type="match status" value="1"/>
</dbReference>
<dbReference type="InterPro" id="IPR001610">
    <property type="entry name" value="PAC"/>
</dbReference>
<evidence type="ECO:0000259" key="9">
    <source>
        <dbReference type="PROSITE" id="PS50112"/>
    </source>
</evidence>
<dbReference type="SMART" id="SM00086">
    <property type="entry name" value="PAC"/>
    <property type="match status" value="1"/>
</dbReference>
<dbReference type="Pfam" id="PF00072">
    <property type="entry name" value="Response_reg"/>
    <property type="match status" value="2"/>
</dbReference>
<dbReference type="Pfam" id="PF00512">
    <property type="entry name" value="HisKA"/>
    <property type="match status" value="1"/>
</dbReference>
<evidence type="ECO:0000313" key="12">
    <source>
        <dbReference type="EMBL" id="VAW70609.1"/>
    </source>
</evidence>
<dbReference type="InterPro" id="IPR003594">
    <property type="entry name" value="HATPase_dom"/>
</dbReference>
<dbReference type="GO" id="GO:0000155">
    <property type="term" value="F:phosphorelay sensor kinase activity"/>
    <property type="evidence" value="ECO:0007669"/>
    <property type="project" value="InterPro"/>
</dbReference>
<dbReference type="PROSITE" id="PS50109">
    <property type="entry name" value="HIS_KIN"/>
    <property type="match status" value="1"/>
</dbReference>
<evidence type="ECO:0000256" key="2">
    <source>
        <dbReference type="ARBA" id="ARBA00012438"/>
    </source>
</evidence>
<dbReference type="SMART" id="SM00304">
    <property type="entry name" value="HAMP"/>
    <property type="match status" value="1"/>
</dbReference>
<sequence length="888" mass="99076">EGERIGTVHIRASLAQLNERLLQFVFLVLFMVSMAGIVAYLLAIKLQSIISKPILELATVAKQISINADYTPRLPLGSNDEIGTLNLAFNNMLEQIYKRQLARDEATQALSERERDLVVTLNSIGDAVIVTDINGLVTRMNPVAEQLTGWSFEDARDKPLKTIFPILNASTREPIENPVEKVALAGETVFLSNHTTLIAKDGTERQIADSAAPIRSEDDNILGVILVFNDVTEQYHLREAAAKSKRDLQAIMDNSPTVIHVKDIHGYFTFINQQFDKLLNIERRDIIGKTLHDIFPQDVADSLQHNDNIVISTGQSLEAEECISLEDGLHTYASIKFPLFNEENDVYAVCSISTDITERRQQEEQLRRSQKMDALGKLTGGIAHDYNNLLGIIKGYAELLNEQLAHDPALEKYAGIIEHAAERGTKLTRKLLAFTRHKSSDASDLDINELLIEQRLMLEKTLTARITLNLDLADKLWPAWLDSGDMEDAIINMSINASHAINGNGQLTFRTRNEQLDETDAQALHLTAGDYIQLSITDTGMGMDQVTKDKIFDPFFSTKGEQGTGLGLSQVYGFVKRSGGEIKVYSEPGHGSHFVFYFPRNNKTSMTTPVKTAHTEKQNLRGTETLLVVDDEIALVELARDILSTQGYRVLTAIDGEQALSILKKEKVDLIFSDVIMPRMDGYQLAARVQEHYPDIKIQLASGFSDSIHSHMTDTDLHLNLLHKPYKSETLLIHIRNLLDADTTREKADVYANKEKDTQQTLAGKNILIMDDETDVQVLLSLNLEKLGCNIICANNGDEAIRHYQQSLTSASAIDIVILDIHIPGSLSGIEVAAEIRSLNKKVRIIVTSGDSSAPEMTSFQHYGFDTALEKNFNRNKIKQVLEEVLRP</sequence>
<dbReference type="SMART" id="SM00388">
    <property type="entry name" value="HisKA"/>
    <property type="match status" value="1"/>
</dbReference>
<evidence type="ECO:0000256" key="5">
    <source>
        <dbReference type="ARBA" id="ARBA00022777"/>
    </source>
</evidence>
<evidence type="ECO:0000259" key="11">
    <source>
        <dbReference type="PROSITE" id="PS50885"/>
    </source>
</evidence>
<dbReference type="PANTHER" id="PTHR43065">
    <property type="entry name" value="SENSOR HISTIDINE KINASE"/>
    <property type="match status" value="1"/>
</dbReference>
<dbReference type="InterPro" id="IPR035965">
    <property type="entry name" value="PAS-like_dom_sf"/>
</dbReference>
<feature type="domain" description="Response regulatory" evidence="8">
    <location>
        <begin position="625"/>
        <end position="739"/>
    </location>
</feature>
<dbReference type="CDD" id="cd00082">
    <property type="entry name" value="HisKA"/>
    <property type="match status" value="1"/>
</dbReference>
<dbReference type="InterPro" id="IPR000700">
    <property type="entry name" value="PAS-assoc_C"/>
</dbReference>
<dbReference type="InterPro" id="IPR011006">
    <property type="entry name" value="CheY-like_superfamily"/>
</dbReference>
<protein>
    <recommendedName>
        <fullName evidence="2">histidine kinase</fullName>
        <ecNumber evidence="2">2.7.13.3</ecNumber>
    </recommendedName>
</protein>
<dbReference type="CDD" id="cd06225">
    <property type="entry name" value="HAMP"/>
    <property type="match status" value="1"/>
</dbReference>
<feature type="domain" description="PAC" evidence="10">
    <location>
        <begin position="317"/>
        <end position="368"/>
    </location>
</feature>
<dbReference type="PROSITE" id="PS50110">
    <property type="entry name" value="RESPONSE_REGULATORY"/>
    <property type="match status" value="2"/>
</dbReference>
<evidence type="ECO:0000256" key="3">
    <source>
        <dbReference type="ARBA" id="ARBA00022553"/>
    </source>
</evidence>
<name>A0A3B0Y8X9_9ZZZZ</name>
<dbReference type="NCBIfam" id="TIGR00229">
    <property type="entry name" value="sensory_box"/>
    <property type="match status" value="2"/>
</dbReference>
<dbReference type="PRINTS" id="PR00344">
    <property type="entry name" value="BCTRLSENSOR"/>
</dbReference>
<keyword evidence="3" id="KW-0597">Phosphoprotein</keyword>
<dbReference type="CDD" id="cd17546">
    <property type="entry name" value="REC_hyHK_CKI1_RcsC-like"/>
    <property type="match status" value="1"/>
</dbReference>
<feature type="domain" description="HAMP" evidence="11">
    <location>
        <begin position="48"/>
        <end position="101"/>
    </location>
</feature>
<evidence type="ECO:0000259" key="10">
    <source>
        <dbReference type="PROSITE" id="PS50113"/>
    </source>
</evidence>
<evidence type="ECO:0000259" key="7">
    <source>
        <dbReference type="PROSITE" id="PS50109"/>
    </source>
</evidence>
<proteinExistence type="predicted"/>
<dbReference type="Pfam" id="PF08448">
    <property type="entry name" value="PAS_4"/>
    <property type="match status" value="2"/>
</dbReference>
<feature type="domain" description="Histidine kinase" evidence="7">
    <location>
        <begin position="381"/>
        <end position="602"/>
    </location>
</feature>
<accession>A0A3B0Y8X9</accession>
<dbReference type="InterPro" id="IPR036890">
    <property type="entry name" value="HATPase_C_sf"/>
</dbReference>
<dbReference type="InterPro" id="IPR003660">
    <property type="entry name" value="HAMP_dom"/>
</dbReference>
<dbReference type="EMBL" id="UOFI01000201">
    <property type="protein sequence ID" value="VAW70609.1"/>
    <property type="molecule type" value="Genomic_DNA"/>
</dbReference>
<gene>
    <name evidence="12" type="ORF">MNBD_GAMMA09-364</name>
</gene>
<dbReference type="SUPFAM" id="SSF47384">
    <property type="entry name" value="Homodimeric domain of signal transducing histidine kinase"/>
    <property type="match status" value="1"/>
</dbReference>
<dbReference type="InterPro" id="IPR003661">
    <property type="entry name" value="HisK_dim/P_dom"/>
</dbReference>
<dbReference type="InterPro" id="IPR005467">
    <property type="entry name" value="His_kinase_dom"/>
</dbReference>
<dbReference type="PROSITE" id="PS50885">
    <property type="entry name" value="HAMP"/>
    <property type="match status" value="1"/>
</dbReference>
<feature type="non-terminal residue" evidence="12">
    <location>
        <position position="1"/>
    </location>
</feature>
<keyword evidence="6" id="KW-0812">Transmembrane</keyword>
<reference evidence="12" key="1">
    <citation type="submission" date="2018-06" db="EMBL/GenBank/DDBJ databases">
        <authorList>
            <person name="Zhirakovskaya E."/>
        </authorList>
    </citation>
    <scope>NUCLEOTIDE SEQUENCE</scope>
</reference>
<evidence type="ECO:0000256" key="6">
    <source>
        <dbReference type="SAM" id="Phobius"/>
    </source>
</evidence>
<evidence type="ECO:0000256" key="4">
    <source>
        <dbReference type="ARBA" id="ARBA00022679"/>
    </source>
</evidence>
<comment type="catalytic activity">
    <reaction evidence="1">
        <text>ATP + protein L-histidine = ADP + protein N-phospho-L-histidine.</text>
        <dbReference type="EC" id="2.7.13.3"/>
    </reaction>
</comment>
<dbReference type="SUPFAM" id="SSF158472">
    <property type="entry name" value="HAMP domain-like"/>
    <property type="match status" value="1"/>
</dbReference>
<dbReference type="PROSITE" id="PS50112">
    <property type="entry name" value="PAS"/>
    <property type="match status" value="2"/>
</dbReference>
<feature type="domain" description="PAS" evidence="9">
    <location>
        <begin position="113"/>
        <end position="186"/>
    </location>
</feature>
<feature type="domain" description="PAS" evidence="9">
    <location>
        <begin position="244"/>
        <end position="314"/>
    </location>
</feature>
<evidence type="ECO:0000256" key="1">
    <source>
        <dbReference type="ARBA" id="ARBA00000085"/>
    </source>
</evidence>
<dbReference type="CDD" id="cd00156">
    <property type="entry name" value="REC"/>
    <property type="match status" value="1"/>
</dbReference>
<dbReference type="Gene3D" id="3.40.50.2300">
    <property type="match status" value="2"/>
</dbReference>
<keyword evidence="6" id="KW-1133">Transmembrane helix</keyword>
<dbReference type="InterPro" id="IPR004358">
    <property type="entry name" value="Sig_transdc_His_kin-like_C"/>
</dbReference>
<dbReference type="EC" id="2.7.13.3" evidence="2"/>
<dbReference type="InterPro" id="IPR001789">
    <property type="entry name" value="Sig_transdc_resp-reg_receiver"/>
</dbReference>
<dbReference type="PROSITE" id="PS50113">
    <property type="entry name" value="PAC"/>
    <property type="match status" value="2"/>
</dbReference>